<reference evidence="3" key="1">
    <citation type="submission" date="2018-12" db="EMBL/GenBank/DDBJ databases">
        <title>Tengunoibacter tsumagoiensis gen. nov., sp. nov., Dictyobacter kobayashii sp. nov., D. alpinus sp. nov., and D. joshuensis sp. nov. and description of Dictyobacteraceae fam. nov. within the order Ktedonobacterales isolated from Tengu-no-mugimeshi.</title>
        <authorList>
            <person name="Wang C.M."/>
            <person name="Zheng Y."/>
            <person name="Sakai Y."/>
            <person name="Toyoda A."/>
            <person name="Minakuchi Y."/>
            <person name="Abe K."/>
            <person name="Yokota A."/>
            <person name="Yabe S."/>
        </authorList>
    </citation>
    <scope>NUCLEOTIDE SEQUENCE [LARGE SCALE GENOMIC DNA]</scope>
    <source>
        <strain evidence="3">Uno16</strain>
    </source>
</reference>
<organism evidence="2 3">
    <name type="scientific">Dictyobacter alpinus</name>
    <dbReference type="NCBI Taxonomy" id="2014873"/>
    <lineage>
        <taxon>Bacteria</taxon>
        <taxon>Bacillati</taxon>
        <taxon>Chloroflexota</taxon>
        <taxon>Ktedonobacteria</taxon>
        <taxon>Ktedonobacterales</taxon>
        <taxon>Dictyobacteraceae</taxon>
        <taxon>Dictyobacter</taxon>
    </lineage>
</organism>
<keyword evidence="3" id="KW-1185">Reference proteome</keyword>
<evidence type="ECO:0000256" key="1">
    <source>
        <dbReference type="SAM" id="Phobius"/>
    </source>
</evidence>
<keyword evidence="1" id="KW-0812">Transmembrane</keyword>
<dbReference type="Proteomes" id="UP000287171">
    <property type="component" value="Unassembled WGS sequence"/>
</dbReference>
<dbReference type="EMBL" id="BIFT01000001">
    <property type="protein sequence ID" value="GCE26830.1"/>
    <property type="molecule type" value="Genomic_DNA"/>
</dbReference>
<evidence type="ECO:0000313" key="2">
    <source>
        <dbReference type="EMBL" id="GCE26830.1"/>
    </source>
</evidence>
<proteinExistence type="predicted"/>
<dbReference type="AlphaFoldDB" id="A0A402B670"/>
<comment type="caution">
    <text evidence="2">The sequence shown here is derived from an EMBL/GenBank/DDBJ whole genome shotgun (WGS) entry which is preliminary data.</text>
</comment>
<name>A0A402B670_9CHLR</name>
<accession>A0A402B670</accession>
<keyword evidence="1" id="KW-0472">Membrane</keyword>
<keyword evidence="1" id="KW-1133">Transmembrane helix</keyword>
<protein>
    <submittedName>
        <fullName evidence="2">Uncharacterized protein</fullName>
    </submittedName>
</protein>
<gene>
    <name evidence="2" type="ORF">KDA_23140</name>
</gene>
<sequence>MGKKISLLLLSAIITLFFLLLSGYELTRYFRETVNGDELIASEISGCITAILFILGLSCIILIFKSNNTDL</sequence>
<evidence type="ECO:0000313" key="3">
    <source>
        <dbReference type="Proteomes" id="UP000287171"/>
    </source>
</evidence>
<feature type="transmembrane region" description="Helical" evidence="1">
    <location>
        <begin position="39"/>
        <end position="64"/>
    </location>
</feature>